<dbReference type="EMBL" id="JAHDYR010000062">
    <property type="protein sequence ID" value="KAG9391135.1"/>
    <property type="molecule type" value="Genomic_DNA"/>
</dbReference>
<evidence type="ECO:0000313" key="3">
    <source>
        <dbReference type="Proteomes" id="UP000717585"/>
    </source>
</evidence>
<evidence type="ECO:0000256" key="1">
    <source>
        <dbReference type="SAM" id="Coils"/>
    </source>
</evidence>
<reference evidence="2" key="1">
    <citation type="submission" date="2021-05" db="EMBL/GenBank/DDBJ databases">
        <title>A free-living protist that lacks canonical eukaryotic 1 DNA replication and segregation systems.</title>
        <authorList>
            <person name="Salas-Leiva D.E."/>
            <person name="Tromer E.C."/>
            <person name="Curtis B.A."/>
            <person name="Jerlstrom-Hultqvist J."/>
            <person name="Kolisko M."/>
            <person name="Yi Z."/>
            <person name="Salas-Leiva J.S."/>
            <person name="Gallot-Lavallee L."/>
            <person name="Kops G.J.P.L."/>
            <person name="Archibald J.M."/>
            <person name="Simpson A.G.B."/>
            <person name="Roger A.J."/>
        </authorList>
    </citation>
    <scope>NUCLEOTIDE SEQUENCE</scope>
    <source>
        <strain evidence="2">BICM</strain>
    </source>
</reference>
<evidence type="ECO:0000313" key="2">
    <source>
        <dbReference type="EMBL" id="KAG9391135.1"/>
    </source>
</evidence>
<dbReference type="AlphaFoldDB" id="A0A8J6E7V9"/>
<feature type="coiled-coil region" evidence="1">
    <location>
        <begin position="68"/>
        <end position="95"/>
    </location>
</feature>
<keyword evidence="1" id="KW-0175">Coiled coil</keyword>
<protein>
    <submittedName>
        <fullName evidence="2">Mitotic spindle assembly checkpoint protein MAD1</fullName>
    </submittedName>
</protein>
<dbReference type="Proteomes" id="UP000717585">
    <property type="component" value="Unassembled WGS sequence"/>
</dbReference>
<accession>A0A8J6E7V9</accession>
<keyword evidence="3" id="KW-1185">Reference proteome</keyword>
<organism evidence="2 3">
    <name type="scientific">Carpediemonas membranifera</name>
    <dbReference type="NCBI Taxonomy" id="201153"/>
    <lineage>
        <taxon>Eukaryota</taxon>
        <taxon>Metamonada</taxon>
        <taxon>Carpediemonas-like organisms</taxon>
        <taxon>Carpediemonas</taxon>
    </lineage>
</organism>
<gene>
    <name evidence="2" type="ORF">J8273_7409</name>
</gene>
<sequence>MSLSGDSQVVNYSALFDGDESVSITTDPEATLVADVIPDTVKPLSPAKLSPILSPEKKELPGDHMEEYLALKAEVASLRQQVKAAELQSSNATELKTELYKCRHLVANRLTLLKQFKTTEAYYHAVLRQSLEAITGWHIQYLAPDHPIAQKSASIEGDHSVIRLQTKCPTGKLSLYVLTATRDGSMTLSILGYHIGDNVNDFRNGLEGGAARVMEELGSIPLLLQCLRSGDEVIL</sequence>
<comment type="caution">
    <text evidence="2">The sequence shown here is derived from an EMBL/GenBank/DDBJ whole genome shotgun (WGS) entry which is preliminary data.</text>
</comment>
<proteinExistence type="predicted"/>
<name>A0A8J6E7V9_9EUKA</name>